<evidence type="ECO:0000313" key="3">
    <source>
        <dbReference type="Proteomes" id="UP000059680"/>
    </source>
</evidence>
<feature type="region of interest" description="Disordered" evidence="1">
    <location>
        <begin position="1"/>
        <end position="21"/>
    </location>
</feature>
<organism evidence="2 3">
    <name type="scientific">Oryza sativa subsp. japonica</name>
    <name type="common">Rice</name>
    <dbReference type="NCBI Taxonomy" id="39947"/>
    <lineage>
        <taxon>Eukaryota</taxon>
        <taxon>Viridiplantae</taxon>
        <taxon>Streptophyta</taxon>
        <taxon>Embryophyta</taxon>
        <taxon>Tracheophyta</taxon>
        <taxon>Spermatophyta</taxon>
        <taxon>Magnoliopsida</taxon>
        <taxon>Liliopsida</taxon>
        <taxon>Poales</taxon>
        <taxon>Poaceae</taxon>
        <taxon>BOP clade</taxon>
        <taxon>Oryzoideae</taxon>
        <taxon>Oryzeae</taxon>
        <taxon>Oryzinae</taxon>
        <taxon>Oryza</taxon>
        <taxon>Oryza sativa</taxon>
    </lineage>
</organism>
<name>A0A0P0XSN8_ORYSJ</name>
<dbReference type="EMBL" id="AP014966">
    <property type="protein sequence ID" value="BAT09859.1"/>
    <property type="molecule type" value="Genomic_DNA"/>
</dbReference>
<dbReference type="InParanoid" id="A0A0P0XSN8"/>
<protein>
    <submittedName>
        <fullName evidence="2">Os10g0142700 protein</fullName>
    </submittedName>
</protein>
<keyword evidence="3" id="KW-1185">Reference proteome</keyword>
<reference evidence="2 3" key="3">
    <citation type="journal article" date="2013" name="Rice">
        <title>Improvement of the Oryza sativa Nipponbare reference genome using next generation sequence and optical map data.</title>
        <authorList>
            <person name="Kawahara Y."/>
            <person name="de la Bastide M."/>
            <person name="Hamilton J.P."/>
            <person name="Kanamori H."/>
            <person name="McCombie W.R."/>
            <person name="Ouyang S."/>
            <person name="Schwartz D.C."/>
            <person name="Tanaka T."/>
            <person name="Wu J."/>
            <person name="Zhou S."/>
            <person name="Childs K.L."/>
            <person name="Davidson R.M."/>
            <person name="Lin H."/>
            <person name="Quesada-Ocampo L."/>
            <person name="Vaillancourt B."/>
            <person name="Sakai H."/>
            <person name="Lee S.S."/>
            <person name="Kim J."/>
            <person name="Numa H."/>
            <person name="Itoh T."/>
            <person name="Buell C.R."/>
            <person name="Matsumoto T."/>
        </authorList>
    </citation>
    <scope>NUCLEOTIDE SEQUENCE [LARGE SCALE GENOMIC DNA]</scope>
    <source>
        <strain evidence="3">cv. Nipponbare</strain>
    </source>
</reference>
<gene>
    <name evidence="2" type="ordered locus">Os10g0142700</name>
    <name evidence="2" type="ORF">OSNPB_100142700</name>
</gene>
<dbReference type="Gramene" id="Os10t0142700-01">
    <property type="protein sequence ID" value="Os10t0142700-01"/>
    <property type="gene ID" value="Os10g0142700"/>
</dbReference>
<dbReference type="Proteomes" id="UP000059680">
    <property type="component" value="Chromosome 10"/>
</dbReference>
<sequence length="71" mass="7188">AANQPSGSRRADGKAGDETRAAAERAVVTQAVARVRSAAVSSVVASLGAVASHGQAAASWDLRKEVPTKIF</sequence>
<evidence type="ECO:0000313" key="2">
    <source>
        <dbReference type="EMBL" id="BAT09859.1"/>
    </source>
</evidence>
<evidence type="ECO:0000256" key="1">
    <source>
        <dbReference type="SAM" id="MobiDB-lite"/>
    </source>
</evidence>
<reference evidence="3" key="1">
    <citation type="journal article" date="2005" name="Nature">
        <title>The map-based sequence of the rice genome.</title>
        <authorList>
            <consortium name="International rice genome sequencing project (IRGSP)"/>
            <person name="Matsumoto T."/>
            <person name="Wu J."/>
            <person name="Kanamori H."/>
            <person name="Katayose Y."/>
            <person name="Fujisawa M."/>
            <person name="Namiki N."/>
            <person name="Mizuno H."/>
            <person name="Yamamoto K."/>
            <person name="Antonio B.A."/>
            <person name="Baba T."/>
            <person name="Sakata K."/>
            <person name="Nagamura Y."/>
            <person name="Aoki H."/>
            <person name="Arikawa K."/>
            <person name="Arita K."/>
            <person name="Bito T."/>
            <person name="Chiden Y."/>
            <person name="Fujitsuka N."/>
            <person name="Fukunaka R."/>
            <person name="Hamada M."/>
            <person name="Harada C."/>
            <person name="Hayashi A."/>
            <person name="Hijishita S."/>
            <person name="Honda M."/>
            <person name="Hosokawa S."/>
            <person name="Ichikawa Y."/>
            <person name="Idonuma A."/>
            <person name="Iijima M."/>
            <person name="Ikeda M."/>
            <person name="Ikeno M."/>
            <person name="Ito K."/>
            <person name="Ito S."/>
            <person name="Ito T."/>
            <person name="Ito Y."/>
            <person name="Ito Y."/>
            <person name="Iwabuchi A."/>
            <person name="Kamiya K."/>
            <person name="Karasawa W."/>
            <person name="Kurita K."/>
            <person name="Katagiri S."/>
            <person name="Kikuta A."/>
            <person name="Kobayashi H."/>
            <person name="Kobayashi N."/>
            <person name="Machita K."/>
            <person name="Maehara T."/>
            <person name="Masukawa M."/>
            <person name="Mizubayashi T."/>
            <person name="Mukai Y."/>
            <person name="Nagasaki H."/>
            <person name="Nagata Y."/>
            <person name="Naito S."/>
            <person name="Nakashima M."/>
            <person name="Nakama Y."/>
            <person name="Nakamichi Y."/>
            <person name="Nakamura M."/>
            <person name="Meguro A."/>
            <person name="Negishi M."/>
            <person name="Ohta I."/>
            <person name="Ohta T."/>
            <person name="Okamoto M."/>
            <person name="Ono N."/>
            <person name="Saji S."/>
            <person name="Sakaguchi M."/>
            <person name="Sakai K."/>
            <person name="Shibata M."/>
            <person name="Shimokawa T."/>
            <person name="Song J."/>
            <person name="Takazaki Y."/>
            <person name="Terasawa K."/>
            <person name="Tsugane M."/>
            <person name="Tsuji K."/>
            <person name="Ueda S."/>
            <person name="Waki K."/>
            <person name="Yamagata H."/>
            <person name="Yamamoto M."/>
            <person name="Yamamoto S."/>
            <person name="Yamane H."/>
            <person name="Yoshiki S."/>
            <person name="Yoshihara R."/>
            <person name="Yukawa K."/>
            <person name="Zhong H."/>
            <person name="Yano M."/>
            <person name="Yuan Q."/>
            <person name="Ouyang S."/>
            <person name="Liu J."/>
            <person name="Jones K.M."/>
            <person name="Gansberger K."/>
            <person name="Moffat K."/>
            <person name="Hill J."/>
            <person name="Bera J."/>
            <person name="Fadrosh D."/>
            <person name="Jin S."/>
            <person name="Johri S."/>
            <person name="Kim M."/>
            <person name="Overton L."/>
            <person name="Reardon M."/>
            <person name="Tsitrin T."/>
            <person name="Vuong H."/>
            <person name="Weaver B."/>
            <person name="Ciecko A."/>
            <person name="Tallon L."/>
            <person name="Jackson J."/>
            <person name="Pai G."/>
            <person name="Aken S.V."/>
            <person name="Utterback T."/>
            <person name="Reidmuller S."/>
            <person name="Feldblyum T."/>
            <person name="Hsiao J."/>
            <person name="Zismann V."/>
            <person name="Iobst S."/>
            <person name="de Vazeille A.R."/>
            <person name="Buell C.R."/>
            <person name="Ying K."/>
            <person name="Li Y."/>
            <person name="Lu T."/>
            <person name="Huang Y."/>
            <person name="Zhao Q."/>
            <person name="Feng Q."/>
            <person name="Zhang L."/>
            <person name="Zhu J."/>
            <person name="Weng Q."/>
            <person name="Mu J."/>
            <person name="Lu Y."/>
            <person name="Fan D."/>
            <person name="Liu Y."/>
            <person name="Guan J."/>
            <person name="Zhang Y."/>
            <person name="Yu S."/>
            <person name="Liu X."/>
            <person name="Zhang Y."/>
            <person name="Hong G."/>
            <person name="Han B."/>
            <person name="Choisne N."/>
            <person name="Demange N."/>
            <person name="Orjeda G."/>
            <person name="Samain S."/>
            <person name="Cattolico L."/>
            <person name="Pelletier E."/>
            <person name="Couloux A."/>
            <person name="Segurens B."/>
            <person name="Wincker P."/>
            <person name="D'Hont A."/>
            <person name="Scarpelli C."/>
            <person name="Weissenbach J."/>
            <person name="Salanoubat M."/>
            <person name="Quetier F."/>
            <person name="Yu Y."/>
            <person name="Kim H.R."/>
            <person name="Rambo T."/>
            <person name="Currie J."/>
            <person name="Collura K."/>
            <person name="Luo M."/>
            <person name="Yang T."/>
            <person name="Ammiraju J.S.S."/>
            <person name="Engler F."/>
            <person name="Soderlund C."/>
            <person name="Wing R.A."/>
            <person name="Palmer L.E."/>
            <person name="de la Bastide M."/>
            <person name="Spiegel L."/>
            <person name="Nascimento L."/>
            <person name="Zutavern T."/>
            <person name="O'Shaughnessy A."/>
            <person name="Dike S."/>
            <person name="Dedhia N."/>
            <person name="Preston R."/>
            <person name="Balija V."/>
            <person name="McCombie W.R."/>
            <person name="Chow T."/>
            <person name="Chen H."/>
            <person name="Chung M."/>
            <person name="Chen C."/>
            <person name="Shaw J."/>
            <person name="Wu H."/>
            <person name="Hsiao K."/>
            <person name="Chao Y."/>
            <person name="Chu M."/>
            <person name="Cheng C."/>
            <person name="Hour A."/>
            <person name="Lee P."/>
            <person name="Lin S."/>
            <person name="Lin Y."/>
            <person name="Liou J."/>
            <person name="Liu S."/>
            <person name="Hsing Y."/>
            <person name="Raghuvanshi S."/>
            <person name="Mohanty A."/>
            <person name="Bharti A.K."/>
            <person name="Gaur A."/>
            <person name="Gupta V."/>
            <person name="Kumar D."/>
            <person name="Ravi V."/>
            <person name="Vij S."/>
            <person name="Kapur A."/>
            <person name="Khurana P."/>
            <person name="Khurana P."/>
            <person name="Khurana J.P."/>
            <person name="Tyagi A.K."/>
            <person name="Gaikwad K."/>
            <person name="Singh A."/>
            <person name="Dalal V."/>
            <person name="Srivastava S."/>
            <person name="Dixit A."/>
            <person name="Pal A.K."/>
            <person name="Ghazi I.A."/>
            <person name="Yadav M."/>
            <person name="Pandit A."/>
            <person name="Bhargava A."/>
            <person name="Sureshbabu K."/>
            <person name="Batra K."/>
            <person name="Sharma T.R."/>
            <person name="Mohapatra T."/>
            <person name="Singh N.K."/>
            <person name="Messing J."/>
            <person name="Nelson A.B."/>
            <person name="Fuks G."/>
            <person name="Kavchok S."/>
            <person name="Keizer G."/>
            <person name="Linton E."/>
            <person name="Llaca V."/>
            <person name="Song R."/>
            <person name="Tanyolac B."/>
            <person name="Young S."/>
            <person name="Ho-Il K."/>
            <person name="Hahn J.H."/>
            <person name="Sangsakoo G."/>
            <person name="Vanavichit A."/>
            <person name="de Mattos Luiz.A.T."/>
            <person name="Zimmer P.D."/>
            <person name="Malone G."/>
            <person name="Dellagostin O."/>
            <person name="de Oliveira A.C."/>
            <person name="Bevan M."/>
            <person name="Bancroft I."/>
            <person name="Minx P."/>
            <person name="Cordum H."/>
            <person name="Wilson R."/>
            <person name="Cheng Z."/>
            <person name="Jin W."/>
            <person name="Jiang J."/>
            <person name="Leong S.A."/>
            <person name="Iwama H."/>
            <person name="Gojobori T."/>
            <person name="Itoh T."/>
            <person name="Niimura Y."/>
            <person name="Fujii Y."/>
            <person name="Habara T."/>
            <person name="Sakai H."/>
            <person name="Sato Y."/>
            <person name="Wilson G."/>
            <person name="Kumar K."/>
            <person name="McCouch S."/>
            <person name="Juretic N."/>
            <person name="Hoen D."/>
            <person name="Wright S."/>
            <person name="Bruskiewich R."/>
            <person name="Bureau T."/>
            <person name="Miyao A."/>
            <person name="Hirochika H."/>
            <person name="Nishikawa T."/>
            <person name="Kadowaki K."/>
            <person name="Sugiura M."/>
            <person name="Burr B."/>
            <person name="Sasaki T."/>
        </authorList>
    </citation>
    <scope>NUCLEOTIDE SEQUENCE [LARGE SCALE GENOMIC DNA]</scope>
    <source>
        <strain evidence="3">cv. Nipponbare</strain>
    </source>
</reference>
<dbReference type="PaxDb" id="39947-A0A0P0XSN8"/>
<accession>A0A0P0XSN8</accession>
<reference evidence="2 3" key="2">
    <citation type="journal article" date="2013" name="Plant Cell Physiol.">
        <title>Rice Annotation Project Database (RAP-DB): an integrative and interactive database for rice genomics.</title>
        <authorList>
            <person name="Sakai H."/>
            <person name="Lee S.S."/>
            <person name="Tanaka T."/>
            <person name="Numa H."/>
            <person name="Kim J."/>
            <person name="Kawahara Y."/>
            <person name="Wakimoto H."/>
            <person name="Yang C.C."/>
            <person name="Iwamoto M."/>
            <person name="Abe T."/>
            <person name="Yamada Y."/>
            <person name="Muto A."/>
            <person name="Inokuchi H."/>
            <person name="Ikemura T."/>
            <person name="Matsumoto T."/>
            <person name="Sasaki T."/>
            <person name="Itoh T."/>
        </authorList>
    </citation>
    <scope>NUCLEOTIDE SEQUENCE [LARGE SCALE GENOMIC DNA]</scope>
    <source>
        <strain evidence="3">cv. Nipponbare</strain>
    </source>
</reference>
<proteinExistence type="predicted"/>
<feature type="compositionally biased region" description="Basic and acidic residues" evidence="1">
    <location>
        <begin position="9"/>
        <end position="21"/>
    </location>
</feature>
<feature type="non-terminal residue" evidence="2">
    <location>
        <position position="71"/>
    </location>
</feature>
<dbReference type="AlphaFoldDB" id="A0A0P0XSN8"/>